<reference evidence="6" key="1">
    <citation type="submission" date="2020-07" db="EMBL/GenBank/DDBJ databases">
        <authorList>
            <person name="Lin J."/>
        </authorList>
    </citation>
    <scope>NUCLEOTIDE SEQUENCE</scope>
</reference>
<dbReference type="PANTHER" id="PTHR10693">
    <property type="entry name" value="RAS GTPASE-ACTIVATING PROTEIN-BINDING PROTEIN"/>
    <property type="match status" value="1"/>
</dbReference>
<dbReference type="SUPFAM" id="SSF54928">
    <property type="entry name" value="RNA-binding domain, RBD"/>
    <property type="match status" value="1"/>
</dbReference>
<evidence type="ECO:0000259" key="5">
    <source>
        <dbReference type="PROSITE" id="PS50177"/>
    </source>
</evidence>
<feature type="region of interest" description="Disordered" evidence="3">
    <location>
        <begin position="152"/>
        <end position="187"/>
    </location>
</feature>
<dbReference type="Gene3D" id="3.30.70.330">
    <property type="match status" value="1"/>
</dbReference>
<dbReference type="AlphaFoldDB" id="A0A6V7PNE9"/>
<evidence type="ECO:0000313" key="6">
    <source>
        <dbReference type="EMBL" id="CAD1832345.1"/>
    </source>
</evidence>
<sequence>MASETATPAPGPSLKLITNAFIQQYYNVLHQSPSEIYRFYEDSSHLSRPDSDGTMTLTTTLQAINEKILSMSVNDYQIEIETADSQFSYYNGVLILVTGLLIGKIDNKQLKFTQSFFLAPRENASYFILNDVLRFSSEKKASESDQLVVNNTNGDSSKALLTSGTEGDVDNGEEAITPSESGISGFEDETARDLPLNVSVNVSEVINPSESGISGVEGETALDLPLNTSVNVSEEAKQESPLYVSKEEKQESPLYVSEEEKQDSPLNVSEEEKQESPLNVNEEEKQDSSINVSQVEKEDLPVIVSEGEKQDSLINVSQEEEKDSSINVSQVGKADLPINVSEGEKHDSLINVSQEEKKESLVEVLQEETQQISEAVAPPQENAPKKSYAEIVKAMRGSPLSSPLPVTSTKANIKANTAAAITDKALTMPEKPAPAPAPAPAPVTTKLSGNSVSENNNSHDVVGHSVYVGNLPLDATVEQLEEQFKKFGPIRHGGVQIRSNKIERFCFGFVEFVALESTQAAVKASPMNFGGRRAFIEEKRTTRRAYVEGAHNGNGNARRGGRFQSGRDGLGGDSFRGRESYGRNMGNKRSEFRNRAEYSGRGRTPPARAANGNHPQTSQNGDVGSARPSSPSQNAVSS</sequence>
<dbReference type="InterPro" id="IPR039539">
    <property type="entry name" value="Ras_GTPase_bind_prot"/>
</dbReference>
<dbReference type="InterPro" id="IPR000504">
    <property type="entry name" value="RRM_dom"/>
</dbReference>
<feature type="compositionally biased region" description="Polar residues" evidence="3">
    <location>
        <begin position="613"/>
        <end position="638"/>
    </location>
</feature>
<dbReference type="InterPro" id="IPR032710">
    <property type="entry name" value="NTF2-like_dom_sf"/>
</dbReference>
<dbReference type="GO" id="GO:1990904">
    <property type="term" value="C:ribonucleoprotein complex"/>
    <property type="evidence" value="ECO:0007669"/>
    <property type="project" value="TreeGrafter"/>
</dbReference>
<dbReference type="SMART" id="SM00360">
    <property type="entry name" value="RRM"/>
    <property type="match status" value="1"/>
</dbReference>
<dbReference type="CDD" id="cd00780">
    <property type="entry name" value="NTF2"/>
    <property type="match status" value="1"/>
</dbReference>
<dbReference type="InterPro" id="IPR002075">
    <property type="entry name" value="NTF2_dom"/>
</dbReference>
<evidence type="ECO:0000256" key="3">
    <source>
        <dbReference type="SAM" id="MobiDB-lite"/>
    </source>
</evidence>
<evidence type="ECO:0000256" key="2">
    <source>
        <dbReference type="PROSITE-ProRule" id="PRU00176"/>
    </source>
</evidence>
<dbReference type="PROSITE" id="PS50177">
    <property type="entry name" value="NTF2_DOMAIN"/>
    <property type="match status" value="1"/>
</dbReference>
<name>A0A6V7PNE9_ANACO</name>
<dbReference type="GO" id="GO:0003729">
    <property type="term" value="F:mRNA binding"/>
    <property type="evidence" value="ECO:0007669"/>
    <property type="project" value="TreeGrafter"/>
</dbReference>
<dbReference type="CDD" id="cd00590">
    <property type="entry name" value="RRM_SF"/>
    <property type="match status" value="1"/>
</dbReference>
<evidence type="ECO:0008006" key="7">
    <source>
        <dbReference type="Google" id="ProtNLM"/>
    </source>
</evidence>
<protein>
    <recommendedName>
        <fullName evidence="7">G3BP-like protein</fullName>
    </recommendedName>
</protein>
<dbReference type="EMBL" id="LR862150">
    <property type="protein sequence ID" value="CAD1832345.1"/>
    <property type="molecule type" value="Genomic_DNA"/>
</dbReference>
<feature type="compositionally biased region" description="Polar residues" evidence="3">
    <location>
        <begin position="152"/>
        <end position="165"/>
    </location>
</feature>
<keyword evidence="1 2" id="KW-0694">RNA-binding</keyword>
<proteinExistence type="predicted"/>
<dbReference type="FunFam" id="3.10.450.50:FF:000003">
    <property type="entry name" value="Nuclear transport factor 2 family protein"/>
    <property type="match status" value="1"/>
</dbReference>
<dbReference type="Pfam" id="PF00076">
    <property type="entry name" value="RRM_1"/>
    <property type="match status" value="1"/>
</dbReference>
<evidence type="ECO:0000259" key="4">
    <source>
        <dbReference type="PROSITE" id="PS50102"/>
    </source>
</evidence>
<organism evidence="6">
    <name type="scientific">Ananas comosus var. bracteatus</name>
    <name type="common">red pineapple</name>
    <dbReference type="NCBI Taxonomy" id="296719"/>
    <lineage>
        <taxon>Eukaryota</taxon>
        <taxon>Viridiplantae</taxon>
        <taxon>Streptophyta</taxon>
        <taxon>Embryophyta</taxon>
        <taxon>Tracheophyta</taxon>
        <taxon>Spermatophyta</taxon>
        <taxon>Magnoliopsida</taxon>
        <taxon>Liliopsida</taxon>
        <taxon>Poales</taxon>
        <taxon>Bromeliaceae</taxon>
        <taxon>Bromelioideae</taxon>
        <taxon>Ananas</taxon>
    </lineage>
</organism>
<gene>
    <name evidence="6" type="ORF">CB5_LOCUS15556</name>
</gene>
<feature type="domain" description="NTF2" evidence="5">
    <location>
        <begin position="17"/>
        <end position="135"/>
    </location>
</feature>
<dbReference type="InterPro" id="IPR012677">
    <property type="entry name" value="Nucleotide-bd_a/b_plait_sf"/>
</dbReference>
<dbReference type="InterPro" id="IPR018222">
    <property type="entry name" value="Nuclear_transport_factor_2_euk"/>
</dbReference>
<dbReference type="PROSITE" id="PS50102">
    <property type="entry name" value="RRM"/>
    <property type="match status" value="1"/>
</dbReference>
<feature type="domain" description="RRM" evidence="4">
    <location>
        <begin position="464"/>
        <end position="552"/>
    </location>
</feature>
<feature type="region of interest" description="Disordered" evidence="3">
    <location>
        <begin position="547"/>
        <end position="638"/>
    </location>
</feature>
<dbReference type="InterPro" id="IPR035979">
    <property type="entry name" value="RBD_domain_sf"/>
</dbReference>
<dbReference type="GO" id="GO:0005829">
    <property type="term" value="C:cytosol"/>
    <property type="evidence" value="ECO:0007669"/>
    <property type="project" value="TreeGrafter"/>
</dbReference>
<feature type="compositionally biased region" description="Basic and acidic residues" evidence="3">
    <location>
        <begin position="588"/>
        <end position="600"/>
    </location>
</feature>
<dbReference type="Pfam" id="PF02136">
    <property type="entry name" value="NTF2"/>
    <property type="match status" value="1"/>
</dbReference>
<dbReference type="SUPFAM" id="SSF54427">
    <property type="entry name" value="NTF2-like"/>
    <property type="match status" value="1"/>
</dbReference>
<dbReference type="Gene3D" id="3.10.450.50">
    <property type="match status" value="1"/>
</dbReference>
<feature type="region of interest" description="Disordered" evidence="3">
    <location>
        <begin position="232"/>
        <end position="297"/>
    </location>
</feature>
<dbReference type="PANTHER" id="PTHR10693:SF75">
    <property type="entry name" value="NUCLEAR TRANSPORT FACTOR 2"/>
    <property type="match status" value="1"/>
</dbReference>
<accession>A0A6V7PNE9</accession>
<evidence type="ECO:0000256" key="1">
    <source>
        <dbReference type="ARBA" id="ARBA00022884"/>
    </source>
</evidence>